<dbReference type="InterPro" id="IPR006676">
    <property type="entry name" value="tRNA_splic"/>
</dbReference>
<dbReference type="eggNOG" id="KOG4685">
    <property type="taxonomic scope" value="Eukaryota"/>
</dbReference>
<dbReference type="Pfam" id="PF01974">
    <property type="entry name" value="tRNA_int_endo"/>
    <property type="match status" value="1"/>
</dbReference>
<reference evidence="7 8" key="1">
    <citation type="journal article" date="2007" name="Nature">
        <title>Evolution of genes and genomes on the Drosophila phylogeny.</title>
        <authorList>
            <consortium name="Drosophila 12 Genomes Consortium"/>
            <person name="Clark A.G."/>
            <person name="Eisen M.B."/>
            <person name="Smith D.R."/>
            <person name="Bergman C.M."/>
            <person name="Oliver B."/>
            <person name="Markow T.A."/>
            <person name="Kaufman T.C."/>
            <person name="Kellis M."/>
            <person name="Gelbart W."/>
            <person name="Iyer V.N."/>
            <person name="Pollard D.A."/>
            <person name="Sackton T.B."/>
            <person name="Larracuente A.M."/>
            <person name="Singh N.D."/>
            <person name="Abad J.P."/>
            <person name="Abt D.N."/>
            <person name="Adryan B."/>
            <person name="Aguade M."/>
            <person name="Akashi H."/>
            <person name="Anderson W.W."/>
            <person name="Aquadro C.F."/>
            <person name="Ardell D.H."/>
            <person name="Arguello R."/>
            <person name="Artieri C.G."/>
            <person name="Barbash D.A."/>
            <person name="Barker D."/>
            <person name="Barsanti P."/>
            <person name="Batterham P."/>
            <person name="Batzoglou S."/>
            <person name="Begun D."/>
            <person name="Bhutkar A."/>
            <person name="Blanco E."/>
            <person name="Bosak S.A."/>
            <person name="Bradley R.K."/>
            <person name="Brand A.D."/>
            <person name="Brent M.R."/>
            <person name="Brooks A.N."/>
            <person name="Brown R.H."/>
            <person name="Butlin R.K."/>
            <person name="Caggese C."/>
            <person name="Calvi B.R."/>
            <person name="Bernardo de Carvalho A."/>
            <person name="Caspi A."/>
            <person name="Castrezana S."/>
            <person name="Celniker S.E."/>
            <person name="Chang J.L."/>
            <person name="Chapple C."/>
            <person name="Chatterji S."/>
            <person name="Chinwalla A."/>
            <person name="Civetta A."/>
            <person name="Clifton S.W."/>
            <person name="Comeron J.M."/>
            <person name="Costello J.C."/>
            <person name="Coyne J.A."/>
            <person name="Daub J."/>
            <person name="David R.G."/>
            <person name="Delcher A.L."/>
            <person name="Delehaunty K."/>
            <person name="Do C.B."/>
            <person name="Ebling H."/>
            <person name="Edwards K."/>
            <person name="Eickbush T."/>
            <person name="Evans J.D."/>
            <person name="Filipski A."/>
            <person name="Findeiss S."/>
            <person name="Freyhult E."/>
            <person name="Fulton L."/>
            <person name="Fulton R."/>
            <person name="Garcia A.C."/>
            <person name="Gardiner A."/>
            <person name="Garfield D.A."/>
            <person name="Garvin B.E."/>
            <person name="Gibson G."/>
            <person name="Gilbert D."/>
            <person name="Gnerre S."/>
            <person name="Godfrey J."/>
            <person name="Good R."/>
            <person name="Gotea V."/>
            <person name="Gravely B."/>
            <person name="Greenberg A.J."/>
            <person name="Griffiths-Jones S."/>
            <person name="Gross S."/>
            <person name="Guigo R."/>
            <person name="Gustafson E.A."/>
            <person name="Haerty W."/>
            <person name="Hahn M.W."/>
            <person name="Halligan D.L."/>
            <person name="Halpern A.L."/>
            <person name="Halter G.M."/>
            <person name="Han M.V."/>
            <person name="Heger A."/>
            <person name="Hillier L."/>
            <person name="Hinrichs A.S."/>
            <person name="Holmes I."/>
            <person name="Hoskins R.A."/>
            <person name="Hubisz M.J."/>
            <person name="Hultmark D."/>
            <person name="Huntley M.A."/>
            <person name="Jaffe D.B."/>
            <person name="Jagadeeshan S."/>
            <person name="Jeck W.R."/>
            <person name="Johnson J."/>
            <person name="Jones C.D."/>
            <person name="Jordan W.C."/>
            <person name="Karpen G.H."/>
            <person name="Kataoka E."/>
            <person name="Keightley P.D."/>
            <person name="Kheradpour P."/>
            <person name="Kirkness E.F."/>
            <person name="Koerich L.B."/>
            <person name="Kristiansen K."/>
            <person name="Kudrna D."/>
            <person name="Kulathinal R.J."/>
            <person name="Kumar S."/>
            <person name="Kwok R."/>
            <person name="Lander E."/>
            <person name="Langley C.H."/>
            <person name="Lapoint R."/>
            <person name="Lazzaro B.P."/>
            <person name="Lee S.J."/>
            <person name="Levesque L."/>
            <person name="Li R."/>
            <person name="Lin C.F."/>
            <person name="Lin M.F."/>
            <person name="Lindblad-Toh K."/>
            <person name="Llopart A."/>
            <person name="Long M."/>
            <person name="Low L."/>
            <person name="Lozovsky E."/>
            <person name="Lu J."/>
            <person name="Luo M."/>
            <person name="Machado C.A."/>
            <person name="Makalowski W."/>
            <person name="Marzo M."/>
            <person name="Matsuda M."/>
            <person name="Matzkin L."/>
            <person name="McAllister B."/>
            <person name="McBride C.S."/>
            <person name="McKernan B."/>
            <person name="McKernan K."/>
            <person name="Mendez-Lago M."/>
            <person name="Minx P."/>
            <person name="Mollenhauer M.U."/>
            <person name="Montooth K."/>
            <person name="Mount S.M."/>
            <person name="Mu X."/>
            <person name="Myers E."/>
            <person name="Negre B."/>
            <person name="Newfeld S."/>
            <person name="Nielsen R."/>
            <person name="Noor M.A."/>
            <person name="O'Grady P."/>
            <person name="Pachter L."/>
            <person name="Papaceit M."/>
            <person name="Parisi M.J."/>
            <person name="Parisi M."/>
            <person name="Parts L."/>
            <person name="Pedersen J.S."/>
            <person name="Pesole G."/>
            <person name="Phillippy A.M."/>
            <person name="Ponting C.P."/>
            <person name="Pop M."/>
            <person name="Porcelli D."/>
            <person name="Powell J.R."/>
            <person name="Prohaska S."/>
            <person name="Pruitt K."/>
            <person name="Puig M."/>
            <person name="Quesneville H."/>
            <person name="Ram K.R."/>
            <person name="Rand D."/>
            <person name="Rasmussen M.D."/>
            <person name="Reed L.K."/>
            <person name="Reenan R."/>
            <person name="Reily A."/>
            <person name="Remington K.A."/>
            <person name="Rieger T.T."/>
            <person name="Ritchie M.G."/>
            <person name="Robin C."/>
            <person name="Rogers Y.H."/>
            <person name="Rohde C."/>
            <person name="Rozas J."/>
            <person name="Rubenfield M.J."/>
            <person name="Ruiz A."/>
            <person name="Russo S."/>
            <person name="Salzberg S.L."/>
            <person name="Sanchez-Gracia A."/>
            <person name="Saranga D.J."/>
            <person name="Sato H."/>
            <person name="Schaeffer S.W."/>
            <person name="Schatz M.C."/>
            <person name="Schlenke T."/>
            <person name="Schwartz R."/>
            <person name="Segarra C."/>
            <person name="Singh R.S."/>
            <person name="Sirot L."/>
            <person name="Sirota M."/>
            <person name="Sisneros N.B."/>
            <person name="Smith C.D."/>
            <person name="Smith T.F."/>
            <person name="Spieth J."/>
            <person name="Stage D.E."/>
            <person name="Stark A."/>
            <person name="Stephan W."/>
            <person name="Strausberg R.L."/>
            <person name="Strempel S."/>
            <person name="Sturgill D."/>
            <person name="Sutton G."/>
            <person name="Sutton G.G."/>
            <person name="Tao W."/>
            <person name="Teichmann S."/>
            <person name="Tobari Y.N."/>
            <person name="Tomimura Y."/>
            <person name="Tsolas J.M."/>
            <person name="Valente V.L."/>
            <person name="Venter E."/>
            <person name="Venter J.C."/>
            <person name="Vicario S."/>
            <person name="Vieira F.G."/>
            <person name="Vilella A.J."/>
            <person name="Villasante A."/>
            <person name="Walenz B."/>
            <person name="Wang J."/>
            <person name="Wasserman M."/>
            <person name="Watts T."/>
            <person name="Wilson D."/>
            <person name="Wilson R.K."/>
            <person name="Wing R.A."/>
            <person name="Wolfner M.F."/>
            <person name="Wong A."/>
            <person name="Wong G.K."/>
            <person name="Wu C.I."/>
            <person name="Wu G."/>
            <person name="Yamamoto D."/>
            <person name="Yang H.P."/>
            <person name="Yang S.P."/>
            <person name="Yorke J.A."/>
            <person name="Yoshida K."/>
            <person name="Zdobnov E."/>
            <person name="Zhang P."/>
            <person name="Zhang Y."/>
            <person name="Zimin A.V."/>
            <person name="Baldwin J."/>
            <person name="Abdouelleil A."/>
            <person name="Abdulkadir J."/>
            <person name="Abebe A."/>
            <person name="Abera B."/>
            <person name="Abreu J."/>
            <person name="Acer S.C."/>
            <person name="Aftuck L."/>
            <person name="Alexander A."/>
            <person name="An P."/>
            <person name="Anderson E."/>
            <person name="Anderson S."/>
            <person name="Arachi H."/>
            <person name="Azer M."/>
            <person name="Bachantsang P."/>
            <person name="Barry A."/>
            <person name="Bayul T."/>
            <person name="Berlin A."/>
            <person name="Bessette D."/>
            <person name="Bloom T."/>
            <person name="Blye J."/>
            <person name="Boguslavskiy L."/>
            <person name="Bonnet C."/>
            <person name="Boukhgalter B."/>
            <person name="Bourzgui I."/>
            <person name="Brown A."/>
            <person name="Cahill P."/>
            <person name="Channer S."/>
            <person name="Cheshatsang Y."/>
            <person name="Chuda L."/>
            <person name="Citroen M."/>
            <person name="Collymore A."/>
            <person name="Cooke P."/>
            <person name="Costello M."/>
            <person name="D'Aco K."/>
            <person name="Daza R."/>
            <person name="De Haan G."/>
            <person name="DeGray S."/>
            <person name="DeMaso C."/>
            <person name="Dhargay N."/>
            <person name="Dooley K."/>
            <person name="Dooley E."/>
            <person name="Doricent M."/>
            <person name="Dorje P."/>
            <person name="Dorjee K."/>
            <person name="Dupes A."/>
            <person name="Elong R."/>
            <person name="Falk J."/>
            <person name="Farina A."/>
            <person name="Faro S."/>
            <person name="Ferguson D."/>
            <person name="Fisher S."/>
            <person name="Foley C.D."/>
            <person name="Franke A."/>
            <person name="Friedrich D."/>
            <person name="Gadbois L."/>
            <person name="Gearin G."/>
            <person name="Gearin C.R."/>
            <person name="Giannoukos G."/>
            <person name="Goode T."/>
            <person name="Graham J."/>
            <person name="Grandbois E."/>
            <person name="Grewal S."/>
            <person name="Gyaltsen K."/>
            <person name="Hafez N."/>
            <person name="Hagos B."/>
            <person name="Hall J."/>
            <person name="Henson C."/>
            <person name="Hollinger A."/>
            <person name="Honan T."/>
            <person name="Huard M.D."/>
            <person name="Hughes L."/>
            <person name="Hurhula B."/>
            <person name="Husby M.E."/>
            <person name="Kamat A."/>
            <person name="Kanga B."/>
            <person name="Kashin S."/>
            <person name="Khazanovich D."/>
            <person name="Kisner P."/>
            <person name="Lance K."/>
            <person name="Lara M."/>
            <person name="Lee W."/>
            <person name="Lennon N."/>
            <person name="Letendre F."/>
            <person name="LeVine R."/>
            <person name="Lipovsky A."/>
            <person name="Liu X."/>
            <person name="Liu J."/>
            <person name="Liu S."/>
            <person name="Lokyitsang T."/>
            <person name="Lokyitsang Y."/>
            <person name="Lubonja R."/>
            <person name="Lui A."/>
            <person name="MacDonald P."/>
            <person name="Magnisalis V."/>
            <person name="Maru K."/>
            <person name="Matthews C."/>
            <person name="McCusker W."/>
            <person name="McDonough S."/>
            <person name="Mehta T."/>
            <person name="Meldrim J."/>
            <person name="Meneus L."/>
            <person name="Mihai O."/>
            <person name="Mihalev A."/>
            <person name="Mihova T."/>
            <person name="Mittelman R."/>
            <person name="Mlenga V."/>
            <person name="Montmayeur A."/>
            <person name="Mulrain L."/>
            <person name="Navidi A."/>
            <person name="Naylor J."/>
            <person name="Negash T."/>
            <person name="Nguyen T."/>
            <person name="Nguyen N."/>
            <person name="Nicol R."/>
            <person name="Norbu C."/>
            <person name="Norbu N."/>
            <person name="Novod N."/>
            <person name="O'Neill B."/>
            <person name="Osman S."/>
            <person name="Markiewicz E."/>
            <person name="Oyono O.L."/>
            <person name="Patti C."/>
            <person name="Phunkhang P."/>
            <person name="Pierre F."/>
            <person name="Priest M."/>
            <person name="Raghuraman S."/>
            <person name="Rege F."/>
            <person name="Reyes R."/>
            <person name="Rise C."/>
            <person name="Rogov P."/>
            <person name="Ross K."/>
            <person name="Ryan E."/>
            <person name="Settipalli S."/>
            <person name="Shea T."/>
            <person name="Sherpa N."/>
            <person name="Shi L."/>
            <person name="Shih D."/>
            <person name="Sparrow T."/>
            <person name="Spaulding J."/>
            <person name="Stalker J."/>
            <person name="Stange-Thomann N."/>
            <person name="Stavropoulos S."/>
            <person name="Stone C."/>
            <person name="Strader C."/>
            <person name="Tesfaye S."/>
            <person name="Thomson T."/>
            <person name="Thoulutsang Y."/>
            <person name="Thoulutsang D."/>
            <person name="Topham K."/>
            <person name="Topping I."/>
            <person name="Tsamla T."/>
            <person name="Vassiliev H."/>
            <person name="Vo A."/>
            <person name="Wangchuk T."/>
            <person name="Wangdi T."/>
            <person name="Weiand M."/>
            <person name="Wilkinson J."/>
            <person name="Wilson A."/>
            <person name="Yadav S."/>
            <person name="Young G."/>
            <person name="Yu Q."/>
            <person name="Zembek L."/>
            <person name="Zhong D."/>
            <person name="Zimmer A."/>
            <person name="Zwirko Z."/>
            <person name="Jaffe D.B."/>
            <person name="Alvarez P."/>
            <person name="Brockman W."/>
            <person name="Butler J."/>
            <person name="Chin C."/>
            <person name="Gnerre S."/>
            <person name="Grabherr M."/>
            <person name="Kleber M."/>
            <person name="Mauceli E."/>
            <person name="MacCallum I."/>
        </authorList>
    </citation>
    <scope>NUCLEOTIDE SEQUENCE [LARGE SCALE GENOMIC DNA]</scope>
    <source>
        <strain evidence="8">MSH-3 / Tucson 14011-0111.49</strain>
    </source>
</reference>
<dbReference type="OMA" id="NGCYGKG"/>
<feature type="domain" description="tRNA intron endonuclease catalytic" evidence="5">
    <location>
        <begin position="119"/>
        <end position="199"/>
    </location>
</feature>
<dbReference type="OrthoDB" id="10249562at2759"/>
<dbReference type="InterPro" id="IPR006678">
    <property type="entry name" value="tRNA_intron_Endonuc_N"/>
</dbReference>
<accession>B4G8R8</accession>
<sequence>MQFTFQCKKKRCNFRNSNATPFPICEQGERYHGVLTGLSVEISDSTQSQSLHDNGCYGKGSKSRGGPASGDEDETLLLGLEESCFLAYYLKVLEIKNQSGTSVDWEGFLKVAQDLNDRFLENLACYLYLKSKNWVIKSGIKFGGDFLIYKQSPRNFHASFLVIVQTHSDLDYYQPKNLKGVQRVAETSDKDVLLLTVDCRTVLTVGQPKEDSSHIATPEALKEISVTETIVRRFNYSSFVQSKQ</sequence>
<dbReference type="SMR" id="B4G8R8"/>
<comment type="similarity">
    <text evidence="1">Belongs to the tRNA-intron endonuclease family.</text>
</comment>
<dbReference type="EMBL" id="CH479180">
    <property type="protein sequence ID" value="EDW28748.1"/>
    <property type="molecule type" value="Genomic_DNA"/>
</dbReference>
<dbReference type="Gene3D" id="3.40.1350.10">
    <property type="match status" value="1"/>
</dbReference>
<feature type="domain" description="tRNA intron endonuclease N-terminal" evidence="6">
    <location>
        <begin position="32"/>
        <end position="108"/>
    </location>
</feature>
<dbReference type="GO" id="GO:0000213">
    <property type="term" value="F:tRNA-intron lyase activity"/>
    <property type="evidence" value="ECO:0007669"/>
    <property type="project" value="UniProtKB-EC"/>
</dbReference>
<dbReference type="GO" id="GO:0000214">
    <property type="term" value="C:tRNA-intron endonuclease complex"/>
    <property type="evidence" value="ECO:0007669"/>
    <property type="project" value="TreeGrafter"/>
</dbReference>
<evidence type="ECO:0000256" key="4">
    <source>
        <dbReference type="SAM" id="MobiDB-lite"/>
    </source>
</evidence>
<dbReference type="STRING" id="7234.B4G8R8"/>
<dbReference type="PANTHER" id="PTHR21227:SF0">
    <property type="entry name" value="TRNA-SPLICING ENDONUCLEASE SUBUNIT SEN2"/>
    <property type="match status" value="1"/>
</dbReference>
<dbReference type="KEGG" id="dpe:6589077"/>
<gene>
    <name evidence="7" type="primary">Dper\GL18779</name>
    <name evidence="7" type="ORF">Dper_GL18779</name>
</gene>
<dbReference type="PANTHER" id="PTHR21227">
    <property type="entry name" value="TRNA-SPLICING ENDONUCLEASE SUBUNIT SEN2"/>
    <property type="match status" value="1"/>
</dbReference>
<evidence type="ECO:0000256" key="1">
    <source>
        <dbReference type="ARBA" id="ARBA00008078"/>
    </source>
</evidence>
<dbReference type="HOGENOM" id="CLU_046429_0_0_1"/>
<dbReference type="Gene3D" id="3.40.1170.20">
    <property type="entry name" value="tRNA intron endonuclease, N-terminal domain"/>
    <property type="match status" value="1"/>
</dbReference>
<dbReference type="AlphaFoldDB" id="B4G8R8"/>
<dbReference type="SUPFAM" id="SSF53032">
    <property type="entry name" value="tRNA-intron endonuclease catalytic domain-like"/>
    <property type="match status" value="1"/>
</dbReference>
<dbReference type="PhylomeDB" id="B4G8R8"/>
<organism evidence="8">
    <name type="scientific">Drosophila persimilis</name>
    <name type="common">Fruit fly</name>
    <dbReference type="NCBI Taxonomy" id="7234"/>
    <lineage>
        <taxon>Eukaryota</taxon>
        <taxon>Metazoa</taxon>
        <taxon>Ecdysozoa</taxon>
        <taxon>Arthropoda</taxon>
        <taxon>Hexapoda</taxon>
        <taxon>Insecta</taxon>
        <taxon>Pterygota</taxon>
        <taxon>Neoptera</taxon>
        <taxon>Endopterygota</taxon>
        <taxon>Diptera</taxon>
        <taxon>Brachycera</taxon>
        <taxon>Muscomorpha</taxon>
        <taxon>Ephydroidea</taxon>
        <taxon>Drosophilidae</taxon>
        <taxon>Drosophila</taxon>
        <taxon>Sophophora</taxon>
    </lineage>
</organism>
<evidence type="ECO:0000313" key="7">
    <source>
        <dbReference type="EMBL" id="EDW28748.1"/>
    </source>
</evidence>
<dbReference type="Proteomes" id="UP000008744">
    <property type="component" value="Unassembled WGS sequence"/>
</dbReference>
<evidence type="ECO:0000313" key="8">
    <source>
        <dbReference type="Proteomes" id="UP000008744"/>
    </source>
</evidence>
<dbReference type="InterPro" id="IPR006677">
    <property type="entry name" value="tRNA_intron_Endonuc_cat-like"/>
</dbReference>
<evidence type="ECO:0000256" key="2">
    <source>
        <dbReference type="ARBA" id="ARBA00012573"/>
    </source>
</evidence>
<dbReference type="CDD" id="cd22363">
    <property type="entry name" value="tRNA-intron_lyase_C"/>
    <property type="match status" value="1"/>
</dbReference>
<evidence type="ECO:0000259" key="6">
    <source>
        <dbReference type="Pfam" id="PF02778"/>
    </source>
</evidence>
<feature type="region of interest" description="Disordered" evidence="4">
    <location>
        <begin position="46"/>
        <end position="70"/>
    </location>
</feature>
<dbReference type="GO" id="GO:0005737">
    <property type="term" value="C:cytoplasm"/>
    <property type="evidence" value="ECO:0007669"/>
    <property type="project" value="TreeGrafter"/>
</dbReference>
<keyword evidence="8" id="KW-1185">Reference proteome</keyword>
<evidence type="ECO:0000259" key="5">
    <source>
        <dbReference type="Pfam" id="PF01974"/>
    </source>
</evidence>
<dbReference type="Pfam" id="PF02778">
    <property type="entry name" value="tRNA_int_endo_N"/>
    <property type="match status" value="1"/>
</dbReference>
<dbReference type="EC" id="4.6.1.16" evidence="2"/>
<name>B4G8R8_DROPE</name>
<proteinExistence type="inferred from homology"/>
<dbReference type="InterPro" id="IPR011856">
    <property type="entry name" value="tRNA_endonuc-like_dom_sf"/>
</dbReference>
<dbReference type="GO" id="GO:0003676">
    <property type="term" value="F:nucleic acid binding"/>
    <property type="evidence" value="ECO:0007669"/>
    <property type="project" value="InterPro"/>
</dbReference>
<dbReference type="InterPro" id="IPR036167">
    <property type="entry name" value="tRNA_intron_Endo_cat-like_sf"/>
</dbReference>
<protein>
    <recommendedName>
        <fullName evidence="2">tRNA-intron lyase</fullName>
        <ecNumber evidence="2">4.6.1.16</ecNumber>
    </recommendedName>
</protein>
<evidence type="ECO:0000256" key="3">
    <source>
        <dbReference type="ARBA" id="ARBA00034031"/>
    </source>
</evidence>
<dbReference type="GO" id="GO:0000379">
    <property type="term" value="P:tRNA-type intron splice site recognition and cleavage"/>
    <property type="evidence" value="ECO:0007669"/>
    <property type="project" value="TreeGrafter"/>
</dbReference>
<comment type="catalytic activity">
    <reaction evidence="3">
        <text>pretRNA = a 3'-half-tRNA molecule with a 5'-OH end + a 5'-half-tRNA molecule with a 2',3'-cyclic phosphate end + an intron with a 2',3'-cyclic phosphate and a 5'-hydroxyl terminus.</text>
        <dbReference type="EC" id="4.6.1.16"/>
    </reaction>
</comment>